<dbReference type="EMBL" id="JAYKXN010000001">
    <property type="protein sequence ID" value="KAK7318904.1"/>
    <property type="molecule type" value="Genomic_DNA"/>
</dbReference>
<feature type="compositionally biased region" description="Basic and acidic residues" evidence="1">
    <location>
        <begin position="92"/>
        <end position="107"/>
    </location>
</feature>
<accession>A0AAN9Q2P2</accession>
<evidence type="ECO:0000313" key="3">
    <source>
        <dbReference type="Proteomes" id="UP001359559"/>
    </source>
</evidence>
<comment type="caution">
    <text evidence="2">The sequence shown here is derived from an EMBL/GenBank/DDBJ whole genome shotgun (WGS) entry which is preliminary data.</text>
</comment>
<reference evidence="2 3" key="1">
    <citation type="submission" date="2024-01" db="EMBL/GenBank/DDBJ databases">
        <title>The genomes of 5 underutilized Papilionoideae crops provide insights into root nodulation and disease resistance.</title>
        <authorList>
            <person name="Yuan L."/>
        </authorList>
    </citation>
    <scope>NUCLEOTIDE SEQUENCE [LARGE SCALE GENOMIC DNA]</scope>
    <source>
        <strain evidence="2">LY-2023</strain>
        <tissue evidence="2">Leaf</tissue>
    </source>
</reference>
<proteinExistence type="predicted"/>
<dbReference type="AlphaFoldDB" id="A0AAN9Q2P2"/>
<keyword evidence="3" id="KW-1185">Reference proteome</keyword>
<gene>
    <name evidence="2" type="ORF">RJT34_03611</name>
</gene>
<dbReference type="Proteomes" id="UP001359559">
    <property type="component" value="Unassembled WGS sequence"/>
</dbReference>
<feature type="region of interest" description="Disordered" evidence="1">
    <location>
        <begin position="77"/>
        <end position="107"/>
    </location>
</feature>
<protein>
    <submittedName>
        <fullName evidence="2">Uncharacterized protein</fullName>
    </submittedName>
</protein>
<organism evidence="2 3">
    <name type="scientific">Clitoria ternatea</name>
    <name type="common">Butterfly pea</name>
    <dbReference type="NCBI Taxonomy" id="43366"/>
    <lineage>
        <taxon>Eukaryota</taxon>
        <taxon>Viridiplantae</taxon>
        <taxon>Streptophyta</taxon>
        <taxon>Embryophyta</taxon>
        <taxon>Tracheophyta</taxon>
        <taxon>Spermatophyta</taxon>
        <taxon>Magnoliopsida</taxon>
        <taxon>eudicotyledons</taxon>
        <taxon>Gunneridae</taxon>
        <taxon>Pentapetalae</taxon>
        <taxon>rosids</taxon>
        <taxon>fabids</taxon>
        <taxon>Fabales</taxon>
        <taxon>Fabaceae</taxon>
        <taxon>Papilionoideae</taxon>
        <taxon>50 kb inversion clade</taxon>
        <taxon>NPAAA clade</taxon>
        <taxon>indigoferoid/millettioid clade</taxon>
        <taxon>Phaseoleae</taxon>
        <taxon>Clitoria</taxon>
    </lineage>
</organism>
<evidence type="ECO:0000256" key="1">
    <source>
        <dbReference type="SAM" id="MobiDB-lite"/>
    </source>
</evidence>
<sequence length="107" mass="12404">MYVPCFSHETGNSKFCYHYYLLRMYLPRNMMISFSSTMPKRKGRRPPKGSSVQKMFKENAIAELAFPNGLLTVKVEPDFREEQEAGTSMPKKTKDSKLSKECPEQLE</sequence>
<name>A0AAN9Q2P2_CLITE</name>
<evidence type="ECO:0000313" key="2">
    <source>
        <dbReference type="EMBL" id="KAK7318904.1"/>
    </source>
</evidence>